<evidence type="ECO:0000313" key="2">
    <source>
        <dbReference type="EMBL" id="WKN38609.1"/>
    </source>
</evidence>
<dbReference type="Pfam" id="PF26622">
    <property type="entry name" value="DUF8199"/>
    <property type="match status" value="1"/>
</dbReference>
<dbReference type="NCBIfam" id="NF047658">
    <property type="entry name" value="HYC_CC_PP"/>
    <property type="match status" value="1"/>
</dbReference>
<feature type="chain" id="PRO_5041247213" evidence="1">
    <location>
        <begin position="22"/>
        <end position="128"/>
    </location>
</feature>
<dbReference type="AlphaFoldDB" id="A0AA49GUH5"/>
<organism evidence="2">
    <name type="scientific">Roseihalotalea indica</name>
    <dbReference type="NCBI Taxonomy" id="2867963"/>
    <lineage>
        <taxon>Bacteria</taxon>
        <taxon>Pseudomonadati</taxon>
        <taxon>Bacteroidota</taxon>
        <taxon>Cytophagia</taxon>
        <taxon>Cytophagales</taxon>
        <taxon>Catalimonadaceae</taxon>
        <taxon>Roseihalotalea</taxon>
    </lineage>
</organism>
<keyword evidence="1" id="KW-0732">Signal</keyword>
<gene>
    <name evidence="2" type="ORF">K4G66_07825</name>
</gene>
<sequence length="128" mass="14393">MRQILSILLLLSVLLSSTGLTMTKHFCGEALAHVSLRDEAKSCCSDEEKEQMPGDCCHDETEQLTLDTFQLDHQTVQLQPLAILTLHVFANIFQVFPENPTVSPLWTAFHSPPLPEIAVYLRVQSFLI</sequence>
<feature type="signal peptide" evidence="1">
    <location>
        <begin position="1"/>
        <end position="21"/>
    </location>
</feature>
<name>A0AA49GUH5_9BACT</name>
<reference evidence="2" key="1">
    <citation type="journal article" date="2023" name="Comput. Struct. Biotechnol. J.">
        <title>Discovery of a novel marine Bacteroidetes with a rich repertoire of carbohydrate-active enzymes.</title>
        <authorList>
            <person name="Chen B."/>
            <person name="Liu G."/>
            <person name="Chen Q."/>
            <person name="Wang H."/>
            <person name="Liu L."/>
            <person name="Tang K."/>
        </authorList>
    </citation>
    <scope>NUCLEOTIDE SEQUENCE</scope>
    <source>
        <strain evidence="2">TK19036</strain>
    </source>
</reference>
<dbReference type="InterPro" id="IPR058060">
    <property type="entry name" value="HYC_CC_PP"/>
</dbReference>
<accession>A0AA49GUH5</accession>
<dbReference type="InterPro" id="IPR058512">
    <property type="entry name" value="DUF8199"/>
</dbReference>
<dbReference type="EMBL" id="CP120682">
    <property type="protein sequence ID" value="WKN38609.1"/>
    <property type="molecule type" value="Genomic_DNA"/>
</dbReference>
<reference evidence="2" key="2">
    <citation type="journal article" date="2024" name="Antonie Van Leeuwenhoek">
        <title>Roseihalotalea indica gen. nov., sp. nov., a halophilic Bacteroidetes from mesopelagic Southwest Indian Ocean with higher carbohydrate metabolic potential.</title>
        <authorList>
            <person name="Chen B."/>
            <person name="Zhang M."/>
            <person name="Lin D."/>
            <person name="Ye J."/>
            <person name="Tang K."/>
        </authorList>
    </citation>
    <scope>NUCLEOTIDE SEQUENCE</scope>
    <source>
        <strain evidence="2">TK19036</strain>
    </source>
</reference>
<protein>
    <submittedName>
        <fullName evidence="2">Uncharacterized protein</fullName>
    </submittedName>
</protein>
<proteinExistence type="predicted"/>
<evidence type="ECO:0000256" key="1">
    <source>
        <dbReference type="SAM" id="SignalP"/>
    </source>
</evidence>